<accession>A0A401V0S7</accession>
<keyword evidence="2" id="KW-0812">Transmembrane</keyword>
<organism evidence="3 4">
    <name type="scientific">Cellulomonas algicola</name>
    <dbReference type="NCBI Taxonomy" id="2071633"/>
    <lineage>
        <taxon>Bacteria</taxon>
        <taxon>Bacillati</taxon>
        <taxon>Actinomycetota</taxon>
        <taxon>Actinomycetes</taxon>
        <taxon>Micrococcales</taxon>
        <taxon>Cellulomonadaceae</taxon>
        <taxon>Cellulomonas</taxon>
    </lineage>
</organism>
<proteinExistence type="predicted"/>
<evidence type="ECO:0000256" key="1">
    <source>
        <dbReference type="SAM" id="MobiDB-lite"/>
    </source>
</evidence>
<comment type="caution">
    <text evidence="3">The sequence shown here is derived from an EMBL/GenBank/DDBJ whole genome shotgun (WGS) entry which is preliminary data.</text>
</comment>
<reference evidence="3 4" key="1">
    <citation type="submission" date="2018-11" db="EMBL/GenBank/DDBJ databases">
        <title>Draft genome sequence of Cellulomonas takizawaensis strain TKZ-21.</title>
        <authorList>
            <person name="Yamamura H."/>
            <person name="Hayashi T."/>
            <person name="Hamada M."/>
            <person name="Serisawa Y."/>
            <person name="Matsuyama K."/>
            <person name="Nakagawa Y."/>
            <person name="Otoguro M."/>
            <person name="Yanagida F."/>
            <person name="Hayakawa M."/>
        </authorList>
    </citation>
    <scope>NUCLEOTIDE SEQUENCE [LARGE SCALE GENOMIC DNA]</scope>
    <source>
        <strain evidence="3 4">TKZ-21</strain>
    </source>
</reference>
<feature type="region of interest" description="Disordered" evidence="1">
    <location>
        <begin position="1"/>
        <end position="25"/>
    </location>
</feature>
<evidence type="ECO:0000313" key="3">
    <source>
        <dbReference type="EMBL" id="GCD20504.1"/>
    </source>
</evidence>
<feature type="region of interest" description="Disordered" evidence="1">
    <location>
        <begin position="261"/>
        <end position="292"/>
    </location>
</feature>
<dbReference type="AlphaFoldDB" id="A0A401V0S7"/>
<dbReference type="OrthoDB" id="4815319at2"/>
<evidence type="ECO:0000256" key="2">
    <source>
        <dbReference type="SAM" id="Phobius"/>
    </source>
</evidence>
<name>A0A401V0S7_9CELL</name>
<feature type="compositionally biased region" description="Low complexity" evidence="1">
    <location>
        <begin position="270"/>
        <end position="288"/>
    </location>
</feature>
<dbReference type="RefSeq" id="WP_124343013.1">
    <property type="nucleotide sequence ID" value="NZ_BHYL01000161.1"/>
</dbReference>
<feature type="transmembrane region" description="Helical" evidence="2">
    <location>
        <begin position="34"/>
        <end position="55"/>
    </location>
</feature>
<dbReference type="EMBL" id="BHYL01000161">
    <property type="protein sequence ID" value="GCD20504.1"/>
    <property type="molecule type" value="Genomic_DNA"/>
</dbReference>
<sequence length="510" mass="53734">MAGGMQEVTFDEGEPRTDAVPPEPVRSASARRRVVVAVGVVVVAALVAVGTQRVLDERRAEADATLAARHADAAGVVAPFDAGVRAHPGPAPDVRTESLATVDGTMVGLRQRDGWSLVGLHPDDWSSRWETPVPRVLPRERPYWIEDEDLDALAGPRDIDPLAVAGALDGDPWCVRAGGDRPLAVCGLQYGALVLGAPLSSTWWVVDATSGEVVRTGTAGPAEWVGMTGDALVRVHGIDTAGHDAGSERPAGWAVEATDPATGDTRWTWDAPPTDAPSDSPSAAGTPGDPEAMPSVVLGTTRLGRVLVWLGETAWVLDHHGRVVEEVSVPQGEGVALGRNGRAGLVGGRVTGDDGFVRQETLAQVAIDDGTLPDDVLVMRSGLAGADMIVRSSDGRDRWISPLPRLPLAVLDSDVLVRTHTGLARLDGPDGTVVWSVESGVDADVVVTDGRTLLVRVGDTLRALAWSTGEVEWERTLADVGLAGEIRSVRLDPALRRLVASFDDELRVLP</sequence>
<dbReference type="Proteomes" id="UP000288246">
    <property type="component" value="Unassembled WGS sequence"/>
</dbReference>
<keyword evidence="2" id="KW-0472">Membrane</keyword>
<gene>
    <name evidence="3" type="ORF">CTKZ_20660</name>
</gene>
<evidence type="ECO:0000313" key="4">
    <source>
        <dbReference type="Proteomes" id="UP000288246"/>
    </source>
</evidence>
<keyword evidence="4" id="KW-1185">Reference proteome</keyword>
<protein>
    <submittedName>
        <fullName evidence="3">Uncharacterized protein</fullName>
    </submittedName>
</protein>
<dbReference type="Gene3D" id="2.40.128.630">
    <property type="match status" value="1"/>
</dbReference>
<keyword evidence="2" id="KW-1133">Transmembrane helix</keyword>